<feature type="chain" id="PRO_5045487298" evidence="2">
    <location>
        <begin position="26"/>
        <end position="353"/>
    </location>
</feature>
<dbReference type="RefSeq" id="WP_218327392.1">
    <property type="nucleotide sequence ID" value="NZ_JAHUZB010000008.1"/>
</dbReference>
<comment type="caution">
    <text evidence="5">The sequence shown here is derived from an EMBL/GenBank/DDBJ whole genome shotgun (WGS) entry which is preliminary data.</text>
</comment>
<keyword evidence="1" id="KW-0812">Transmembrane</keyword>
<organism evidence="5 6">
    <name type="scientific">Enterococcus alishanensis</name>
    <dbReference type="NCBI Taxonomy" id="1303817"/>
    <lineage>
        <taxon>Bacteria</taxon>
        <taxon>Bacillati</taxon>
        <taxon>Bacillota</taxon>
        <taxon>Bacilli</taxon>
        <taxon>Lactobacillales</taxon>
        <taxon>Enterococcaceae</taxon>
        <taxon>Enterococcus</taxon>
    </lineage>
</organism>
<keyword evidence="1" id="KW-1133">Transmembrane helix</keyword>
<dbReference type="EMBL" id="JAHUZB010000008">
    <property type="protein sequence ID" value="MBV7392179.1"/>
    <property type="molecule type" value="Genomic_DNA"/>
</dbReference>
<evidence type="ECO:0000256" key="1">
    <source>
        <dbReference type="SAM" id="Phobius"/>
    </source>
</evidence>
<gene>
    <name evidence="5" type="ORF">KUA55_15960</name>
</gene>
<feature type="signal peptide" evidence="2">
    <location>
        <begin position="1"/>
        <end position="25"/>
    </location>
</feature>
<evidence type="ECO:0000313" key="5">
    <source>
        <dbReference type="EMBL" id="MBV7392179.1"/>
    </source>
</evidence>
<feature type="domain" description="WxL Interacting Protein peptidoglycan binding" evidence="3">
    <location>
        <begin position="33"/>
        <end position="156"/>
    </location>
</feature>
<accession>A0ABS6TGU1</accession>
<proteinExistence type="predicted"/>
<feature type="domain" description="WxL Interacting Protein host binding" evidence="4">
    <location>
        <begin position="168"/>
        <end position="309"/>
    </location>
</feature>
<keyword evidence="2" id="KW-0732">Signal</keyword>
<evidence type="ECO:0000259" key="3">
    <source>
        <dbReference type="Pfam" id="PF06030"/>
    </source>
</evidence>
<dbReference type="Pfam" id="PF06030">
    <property type="entry name" value="WxLIP_PGBD"/>
    <property type="match status" value="1"/>
</dbReference>
<dbReference type="Proteomes" id="UP000774130">
    <property type="component" value="Unassembled WGS sequence"/>
</dbReference>
<dbReference type="InterPro" id="IPR021759">
    <property type="entry name" value="WxLIP_HBD"/>
</dbReference>
<keyword evidence="6" id="KW-1185">Reference proteome</keyword>
<name>A0ABS6TGU1_9ENTE</name>
<protein>
    <submittedName>
        <fullName evidence="5">DUF916 and DUF3324 domain-containing protein</fullName>
    </submittedName>
</protein>
<dbReference type="InterPro" id="IPR010317">
    <property type="entry name" value="WxLIP_PGBD"/>
</dbReference>
<dbReference type="Pfam" id="PF11797">
    <property type="entry name" value="WxLIP_HBD"/>
    <property type="match status" value="1"/>
</dbReference>
<evidence type="ECO:0000259" key="4">
    <source>
        <dbReference type="Pfam" id="PF11797"/>
    </source>
</evidence>
<feature type="transmembrane region" description="Helical" evidence="1">
    <location>
        <begin position="321"/>
        <end position="342"/>
    </location>
</feature>
<keyword evidence="1" id="KW-0472">Membrane</keyword>
<evidence type="ECO:0000313" key="6">
    <source>
        <dbReference type="Proteomes" id="UP000774130"/>
    </source>
</evidence>
<reference evidence="5 6" key="1">
    <citation type="submission" date="2021-06" db="EMBL/GenBank/DDBJ databases">
        <title>Enterococcus alishanensis sp. nov., a novel lactic acid bacterium isolated from fresh coffee beans.</title>
        <authorList>
            <person name="Chen Y.-S."/>
        </authorList>
    </citation>
    <scope>NUCLEOTIDE SEQUENCE [LARGE SCALE GENOMIC DNA]</scope>
    <source>
        <strain evidence="5 6">ALS3</strain>
    </source>
</reference>
<evidence type="ECO:0000256" key="2">
    <source>
        <dbReference type="SAM" id="SignalP"/>
    </source>
</evidence>
<sequence length="353" mass="40044">MKLLRLFLSLILGLLTLVAPNFTKAADTGAGYSISKIKPPIEEANSESSFFDLVVYPGQEFVIQTYLKNYSQNETIIKSEPYTTFTNSHGEISYTAPLSEKKRDKSLKLPFASVAEIEDGPLVILKGNEEKVVSMKIKIPATAQNGVILGSWYFEKKEQATNQLEKENNTQMDNCFAYALAVKLTVNQEIAAPNLNLLTVEPALDNYRKVIHAQVQADQAAIVSELDFEGRITRKGKTDTLFNTQLIDRTMAPNSNFNIPFYLANQQLVAGEYTLYLTAKTTDKKWEKESWRWTKDFKVSKNNAEKINQAAINDPEPEKNYLKYILLAIIILLFFTILFMCLRNKSKLKVLRK</sequence>